<sequence>MVKQSVSVSWVASAEDFIYRNNIKRCGNTSVTSEKQNAMGGAKRGRKLKCTIMDGHSKPLVSSIGLNLLHCLGLDNQQFKKMS</sequence>
<comment type="caution">
    <text evidence="1">The sequence shown here is derived from an EMBL/GenBank/DDBJ whole genome shotgun (WGS) entry which is preliminary data.</text>
</comment>
<keyword evidence="2" id="KW-1185">Reference proteome</keyword>
<name>A0ABV0PGI8_9TELE</name>
<dbReference type="Proteomes" id="UP001476798">
    <property type="component" value="Unassembled WGS sequence"/>
</dbReference>
<evidence type="ECO:0000313" key="2">
    <source>
        <dbReference type="Proteomes" id="UP001476798"/>
    </source>
</evidence>
<accession>A0ABV0PGI8</accession>
<protein>
    <submittedName>
        <fullName evidence="1">Uncharacterized protein</fullName>
    </submittedName>
</protein>
<evidence type="ECO:0000313" key="1">
    <source>
        <dbReference type="EMBL" id="MEQ2182591.1"/>
    </source>
</evidence>
<proteinExistence type="predicted"/>
<gene>
    <name evidence="1" type="ORF">GOODEAATRI_023934</name>
</gene>
<organism evidence="1 2">
    <name type="scientific">Goodea atripinnis</name>
    <dbReference type="NCBI Taxonomy" id="208336"/>
    <lineage>
        <taxon>Eukaryota</taxon>
        <taxon>Metazoa</taxon>
        <taxon>Chordata</taxon>
        <taxon>Craniata</taxon>
        <taxon>Vertebrata</taxon>
        <taxon>Euteleostomi</taxon>
        <taxon>Actinopterygii</taxon>
        <taxon>Neopterygii</taxon>
        <taxon>Teleostei</taxon>
        <taxon>Neoteleostei</taxon>
        <taxon>Acanthomorphata</taxon>
        <taxon>Ovalentaria</taxon>
        <taxon>Atherinomorphae</taxon>
        <taxon>Cyprinodontiformes</taxon>
        <taxon>Goodeidae</taxon>
        <taxon>Goodea</taxon>
    </lineage>
</organism>
<dbReference type="EMBL" id="JAHRIO010072575">
    <property type="protein sequence ID" value="MEQ2182591.1"/>
    <property type="molecule type" value="Genomic_DNA"/>
</dbReference>
<reference evidence="1 2" key="1">
    <citation type="submission" date="2021-06" db="EMBL/GenBank/DDBJ databases">
        <authorList>
            <person name="Palmer J.M."/>
        </authorList>
    </citation>
    <scope>NUCLEOTIDE SEQUENCE [LARGE SCALE GENOMIC DNA]</scope>
    <source>
        <strain evidence="1 2">GA_2019</strain>
        <tissue evidence="1">Muscle</tissue>
    </source>
</reference>